<dbReference type="PANTHER" id="PTHR13683:SF743">
    <property type="entry name" value="ASPARTIC PROTEINASE-LIKE PROTEIN 1"/>
    <property type="match status" value="1"/>
</dbReference>
<name>A0AAV0L6Z8_9ROSI</name>
<feature type="chain" id="PRO_5043359188" description="Peptidase A1 domain-containing protein" evidence="5">
    <location>
        <begin position="34"/>
        <end position="598"/>
    </location>
</feature>
<evidence type="ECO:0000256" key="3">
    <source>
        <dbReference type="RuleBase" id="RU000454"/>
    </source>
</evidence>
<dbReference type="InterPro" id="IPR021109">
    <property type="entry name" value="Peptidase_aspartic_dom_sf"/>
</dbReference>
<dbReference type="Gene3D" id="2.40.70.10">
    <property type="entry name" value="Acid Proteases"/>
    <property type="match status" value="2"/>
</dbReference>
<dbReference type="Pfam" id="PF14541">
    <property type="entry name" value="TAXi_C"/>
    <property type="match status" value="1"/>
</dbReference>
<evidence type="ECO:0000256" key="5">
    <source>
        <dbReference type="SAM" id="SignalP"/>
    </source>
</evidence>
<feature type="signal peptide" evidence="5">
    <location>
        <begin position="1"/>
        <end position="33"/>
    </location>
</feature>
<dbReference type="Proteomes" id="UP001154282">
    <property type="component" value="Unassembled WGS sequence"/>
</dbReference>
<dbReference type="FunFam" id="2.40.70.10:FF:000012">
    <property type="entry name" value="Aspartyl protease family protein 1"/>
    <property type="match status" value="1"/>
</dbReference>
<evidence type="ECO:0000313" key="7">
    <source>
        <dbReference type="EMBL" id="CAI0429116.1"/>
    </source>
</evidence>
<dbReference type="EMBL" id="CAMGYJ010000006">
    <property type="protein sequence ID" value="CAI0429116.1"/>
    <property type="molecule type" value="Genomic_DNA"/>
</dbReference>
<dbReference type="InterPro" id="IPR034164">
    <property type="entry name" value="Pepsin-like_dom"/>
</dbReference>
<keyword evidence="3" id="KW-0064">Aspartyl protease</keyword>
<dbReference type="GO" id="GO:0006508">
    <property type="term" value="P:proteolysis"/>
    <property type="evidence" value="ECO:0007669"/>
    <property type="project" value="UniProtKB-KW"/>
</dbReference>
<dbReference type="InterPro" id="IPR033121">
    <property type="entry name" value="PEPTIDASE_A1"/>
</dbReference>
<feature type="transmembrane region" description="Helical" evidence="4">
    <location>
        <begin position="62"/>
        <end position="83"/>
    </location>
</feature>
<keyword evidence="4" id="KW-1133">Transmembrane helix</keyword>
<organism evidence="7 8">
    <name type="scientific">Linum tenue</name>
    <dbReference type="NCBI Taxonomy" id="586396"/>
    <lineage>
        <taxon>Eukaryota</taxon>
        <taxon>Viridiplantae</taxon>
        <taxon>Streptophyta</taxon>
        <taxon>Embryophyta</taxon>
        <taxon>Tracheophyta</taxon>
        <taxon>Spermatophyta</taxon>
        <taxon>Magnoliopsida</taxon>
        <taxon>eudicotyledons</taxon>
        <taxon>Gunneridae</taxon>
        <taxon>Pentapetalae</taxon>
        <taxon>rosids</taxon>
        <taxon>fabids</taxon>
        <taxon>Malpighiales</taxon>
        <taxon>Linaceae</taxon>
        <taxon>Linum</taxon>
    </lineage>
</organism>
<comment type="caution">
    <text evidence="7">The sequence shown here is derived from an EMBL/GenBank/DDBJ whole genome shotgun (WGS) entry which is preliminary data.</text>
</comment>
<dbReference type="InterPro" id="IPR032799">
    <property type="entry name" value="TAXi_C"/>
</dbReference>
<evidence type="ECO:0000313" key="8">
    <source>
        <dbReference type="Proteomes" id="UP001154282"/>
    </source>
</evidence>
<dbReference type="SUPFAM" id="SSF50630">
    <property type="entry name" value="Acid proteases"/>
    <property type="match status" value="1"/>
</dbReference>
<feature type="active site" evidence="2">
    <location>
        <position position="398"/>
    </location>
</feature>
<reference evidence="7" key="1">
    <citation type="submission" date="2022-08" db="EMBL/GenBank/DDBJ databases">
        <authorList>
            <person name="Gutierrez-Valencia J."/>
        </authorList>
    </citation>
    <scope>NUCLEOTIDE SEQUENCE</scope>
</reference>
<dbReference type="Pfam" id="PF14543">
    <property type="entry name" value="TAXi_N"/>
    <property type="match status" value="1"/>
</dbReference>
<keyword evidence="8" id="KW-1185">Reference proteome</keyword>
<evidence type="ECO:0000259" key="6">
    <source>
        <dbReference type="PROSITE" id="PS51767"/>
    </source>
</evidence>
<dbReference type="InterPro" id="IPR001969">
    <property type="entry name" value="Aspartic_peptidase_AS"/>
</dbReference>
<keyword evidence="3" id="KW-0378">Hydrolase</keyword>
<feature type="domain" description="Peptidase A1" evidence="6">
    <location>
        <begin position="169"/>
        <end position="516"/>
    </location>
</feature>
<dbReference type="CDD" id="cd05471">
    <property type="entry name" value="pepsin_like"/>
    <property type="match status" value="1"/>
</dbReference>
<gene>
    <name evidence="7" type="ORF">LITE_LOCUS21991</name>
</gene>
<keyword evidence="5" id="KW-0732">Signal</keyword>
<dbReference type="AlphaFoldDB" id="A0AAV0L6Z8"/>
<evidence type="ECO:0000256" key="1">
    <source>
        <dbReference type="ARBA" id="ARBA00007447"/>
    </source>
</evidence>
<keyword evidence="4" id="KW-0472">Membrane</keyword>
<comment type="similarity">
    <text evidence="1 3">Belongs to the peptidase A1 family.</text>
</comment>
<accession>A0AAV0L6Z8</accession>
<evidence type="ECO:0000256" key="2">
    <source>
        <dbReference type="PIRSR" id="PIRSR601461-1"/>
    </source>
</evidence>
<dbReference type="InterPro" id="IPR032861">
    <property type="entry name" value="TAXi_N"/>
</dbReference>
<dbReference type="InterPro" id="IPR001461">
    <property type="entry name" value="Aspartic_peptidase_A1"/>
</dbReference>
<dbReference type="PANTHER" id="PTHR13683">
    <property type="entry name" value="ASPARTYL PROTEASES"/>
    <property type="match status" value="1"/>
</dbReference>
<protein>
    <recommendedName>
        <fullName evidence="6">Peptidase A1 domain-containing protein</fullName>
    </recommendedName>
</protein>
<proteinExistence type="inferred from homology"/>
<dbReference type="PROSITE" id="PS00141">
    <property type="entry name" value="ASP_PROTEASE"/>
    <property type="match status" value="2"/>
</dbReference>
<feature type="active site" evidence="2">
    <location>
        <position position="187"/>
    </location>
</feature>
<dbReference type="PROSITE" id="PS51767">
    <property type="entry name" value="PEPTIDASE_A1"/>
    <property type="match status" value="1"/>
</dbReference>
<dbReference type="GO" id="GO:0004190">
    <property type="term" value="F:aspartic-type endopeptidase activity"/>
    <property type="evidence" value="ECO:0007669"/>
    <property type="project" value="UniProtKB-KW"/>
</dbReference>
<dbReference type="PRINTS" id="PR00792">
    <property type="entry name" value="PEPSIN"/>
</dbReference>
<keyword evidence="4" id="KW-0812">Transmembrane</keyword>
<sequence length="598" mass="65611">MISPSFSSFSLSKLSLSLSLQLYLFTASSSSSAAPPLHPTHRHQFPDLRFHSPYPKSGIRRVAMLAARSLFLLFLAAALLAGLEAAQQGIALSTKLIHRFSDEAKALRVGRNVTASVYWPEKRSLEYYSLLLDSDLQRQKMKLGPRYQFLFPVEGSNTVSLGNDFGWLHYTLIDVGTPHVSFLVAVDTGSDLLWVPCDCLQCAPLSARYYASLGQDLNAYSPSQSSSSKLLTCSHQLCELGSKCKSPTQQCPYSVDYYSENTSSSGLLVEDVLYFASNDDLGASNASVKAPVLMGCGMTQSGGYLDGIAPDGLMGLGPGKISVPSFLAKAGFIQDSFSLCFDEEDSGKIYFGDQGPHAQQSTPFLTSNGNYTTYIVGVDGCCIGGSCLKQTRFKALIDSGTSFTFLPEDVYEKTANEFHRQVNSTISTFEGYPWKYCYKSSSQDSPKIPSMKLLFAMNNSFMIHNPVFMVYGIQCKLLLSDLVQFLASTHTKLYAVNFMTGYRMVFDRENLNLGWSRSKCEFLNREDEIIWAPGNPSGSANPLPTNQEQRIPGQHAVSPAVAGRAPLRPSAAPPSTRRASHLMQWLLPLLVLFVSPTL</sequence>
<keyword evidence="3" id="KW-0645">Protease</keyword>
<evidence type="ECO:0000256" key="4">
    <source>
        <dbReference type="SAM" id="Phobius"/>
    </source>
</evidence>